<dbReference type="Proteomes" id="UP001275440">
    <property type="component" value="Unassembled WGS sequence"/>
</dbReference>
<dbReference type="EMBL" id="WBMO01000005">
    <property type="protein sequence ID" value="MDV2477437.1"/>
    <property type="molecule type" value="Genomic_DNA"/>
</dbReference>
<dbReference type="EMBL" id="WBMO01000004">
    <property type="protein sequence ID" value="MDV2477390.1"/>
    <property type="molecule type" value="Genomic_DNA"/>
</dbReference>
<protein>
    <submittedName>
        <fullName evidence="1">Uncharacterized protein</fullName>
    </submittedName>
</protein>
<keyword evidence="4" id="KW-1185">Reference proteome</keyword>
<evidence type="ECO:0000313" key="2">
    <source>
        <dbReference type="EMBL" id="MDV2477390.1"/>
    </source>
</evidence>
<reference evidence="1 4" key="1">
    <citation type="submission" date="2019-10" db="EMBL/GenBank/DDBJ databases">
        <title>Draft Genome Assembly of Rhodococcus zopfii DSM44189.</title>
        <authorList>
            <person name="Sutton J.M."/>
            <person name="Akob D.M."/>
            <person name="Bushman T.J."/>
        </authorList>
    </citation>
    <scope>NUCLEOTIDE SEQUENCE [LARGE SCALE GENOMIC DNA]</scope>
    <source>
        <strain evidence="1 4">DSM 44189</strain>
    </source>
</reference>
<evidence type="ECO:0000313" key="4">
    <source>
        <dbReference type="Proteomes" id="UP001275440"/>
    </source>
</evidence>
<sequence length="94" mass="10404">MGEIEFIDLAEGIIEDLRPAFDAGWTDIIDTELGGGEYLVALDDALQAAALVDHRIDAELTARVERALGDLDPDSNDWDRINRWLSRIRPATAP</sequence>
<gene>
    <name evidence="1" type="ORF">F8M49_20820</name>
    <name evidence="2" type="ORF">F8M49_22055</name>
    <name evidence="3" type="ORF">F8M49_22310</name>
</gene>
<evidence type="ECO:0000313" key="3">
    <source>
        <dbReference type="EMBL" id="MDV2477437.1"/>
    </source>
</evidence>
<comment type="caution">
    <text evidence="1">The sequence shown here is derived from an EMBL/GenBank/DDBJ whole genome shotgun (WGS) entry which is preliminary data.</text>
</comment>
<accession>A0ABU3WT24</accession>
<dbReference type="EMBL" id="WBMO01000001">
    <property type="protein sequence ID" value="MDV2477166.1"/>
    <property type="molecule type" value="Genomic_DNA"/>
</dbReference>
<organism evidence="1 4">
    <name type="scientific">Rhodococcus zopfii</name>
    <dbReference type="NCBI Taxonomy" id="43772"/>
    <lineage>
        <taxon>Bacteria</taxon>
        <taxon>Bacillati</taxon>
        <taxon>Actinomycetota</taxon>
        <taxon>Actinomycetes</taxon>
        <taxon>Mycobacteriales</taxon>
        <taxon>Nocardiaceae</taxon>
        <taxon>Rhodococcus</taxon>
    </lineage>
</organism>
<evidence type="ECO:0000313" key="1">
    <source>
        <dbReference type="EMBL" id="MDV2477166.1"/>
    </source>
</evidence>
<name>A0ABU3WT24_9NOCA</name>
<proteinExistence type="predicted"/>